<feature type="transmembrane region" description="Helical" evidence="14">
    <location>
        <begin position="12"/>
        <end position="34"/>
    </location>
</feature>
<feature type="domain" description="HAMP" evidence="16">
    <location>
        <begin position="443"/>
        <end position="489"/>
    </location>
</feature>
<feature type="transmembrane region" description="Helical" evidence="14">
    <location>
        <begin position="417"/>
        <end position="440"/>
    </location>
</feature>
<dbReference type="PANTHER" id="PTHR45528">
    <property type="entry name" value="SENSOR HISTIDINE KINASE CPXA"/>
    <property type="match status" value="1"/>
</dbReference>
<evidence type="ECO:0000256" key="11">
    <source>
        <dbReference type="ARBA" id="ARBA00022989"/>
    </source>
</evidence>
<dbReference type="GO" id="GO:0000155">
    <property type="term" value="F:phosphorelay sensor kinase activity"/>
    <property type="evidence" value="ECO:0007669"/>
    <property type="project" value="InterPro"/>
</dbReference>
<feature type="transmembrane region" description="Helical" evidence="14">
    <location>
        <begin position="333"/>
        <end position="354"/>
    </location>
</feature>
<keyword evidence="11 14" id="KW-1133">Transmembrane helix</keyword>
<feature type="transmembrane region" description="Helical" evidence="14">
    <location>
        <begin position="388"/>
        <end position="411"/>
    </location>
</feature>
<evidence type="ECO:0000313" key="18">
    <source>
        <dbReference type="Proteomes" id="UP000008467"/>
    </source>
</evidence>
<evidence type="ECO:0000256" key="4">
    <source>
        <dbReference type="ARBA" id="ARBA00022475"/>
    </source>
</evidence>
<sequence length="725" mass="81465">MDTWWKKLIYSSWLKTIAVLGFFLVGFLTLFSFFNSQVIPSQDSIYNTYYFNEAFIQKAGYVRDYIVRYRKPEIISNITAEDIQKYKEAHGGTLTDEEAQQKIMKDRKDYLMSIESATGKSNINVDFYAKSLKDNVVITNMDTSIGEEKILQDLTHREVYLVGDGHYINNGSNALMSYGKYGDYDYDTNIYGVYGNHSVTHYDYYRGEGFEDEGQYEVYVALKQPLEPGDVFYTYEQNFEKAQQLKSITYQMIAFTALVGIILMVYWIVAVGRSSKKEDIRMNGFDKIPFELQLIGLGISTLIFSILMKDINRSFDLLSCLPYVGTRTVPQSLIVAGLVFVLSSVYVGIGLAVVSSLIKHIKNKSIDEYIGVIRVIKLLKKYLMTKRMLMVAIFVLVGINAGAFLLSFIVGLALSSAVILIILMMAWSGVLLLGLAKVVFDYRRILEGTKAIADGELDYKIQLERSLPVLVDLADTVNTMGTGLEKAVVQSVKSERLKAELITNVSHDLKTPLTSIISYIDLLKGEEINNETAKEYISILDERSNRLKQLVEDLVDASKAVTGNVEAKLEPFMLDELILQALGEYTDRLEAQGLQLITKGVQPAKVLGDSRHMWRVVENLLSNVSKYAMPHTRAYIEVLNEGEYGTFIIKNISKEALNIDPQELTERFVRGDASRTTEGSGLGLAIAQSLMHLQGGQMAISIDGDLFKVEVKIPAIKDTVSLNKK</sequence>
<dbReference type="Pfam" id="PF00512">
    <property type="entry name" value="HisKA"/>
    <property type="match status" value="1"/>
</dbReference>
<comment type="subcellular location">
    <subcellularLocation>
        <location evidence="2">Cell membrane</location>
        <topology evidence="2">Multi-pass membrane protein</topology>
    </subcellularLocation>
</comment>
<dbReference type="InterPro" id="IPR003660">
    <property type="entry name" value="HAMP_dom"/>
</dbReference>
<feature type="transmembrane region" description="Helical" evidence="14">
    <location>
        <begin position="290"/>
        <end position="308"/>
    </location>
</feature>
<gene>
    <name evidence="17" type="ordered locus">Clole_3860</name>
</gene>
<dbReference type="SUPFAM" id="SSF55874">
    <property type="entry name" value="ATPase domain of HSP90 chaperone/DNA topoisomerase II/histidine kinase"/>
    <property type="match status" value="1"/>
</dbReference>
<keyword evidence="12" id="KW-0902">Two-component regulatory system</keyword>
<evidence type="ECO:0000256" key="2">
    <source>
        <dbReference type="ARBA" id="ARBA00004651"/>
    </source>
</evidence>
<dbReference type="SUPFAM" id="SSF47384">
    <property type="entry name" value="Homodimeric domain of signal transducing histidine kinase"/>
    <property type="match status" value="1"/>
</dbReference>
<dbReference type="HOGENOM" id="CLU_000445_73_0_9"/>
<dbReference type="SMART" id="SM00387">
    <property type="entry name" value="HATPase_c"/>
    <property type="match status" value="1"/>
</dbReference>
<evidence type="ECO:0000256" key="8">
    <source>
        <dbReference type="ARBA" id="ARBA00022741"/>
    </source>
</evidence>
<dbReference type="InterPro" id="IPR005467">
    <property type="entry name" value="His_kinase_dom"/>
</dbReference>
<evidence type="ECO:0000256" key="3">
    <source>
        <dbReference type="ARBA" id="ARBA00012438"/>
    </source>
</evidence>
<feature type="domain" description="Histidine kinase" evidence="15">
    <location>
        <begin position="504"/>
        <end position="717"/>
    </location>
</feature>
<keyword evidence="13 14" id="KW-0472">Membrane</keyword>
<dbReference type="GO" id="GO:0005886">
    <property type="term" value="C:plasma membrane"/>
    <property type="evidence" value="ECO:0007669"/>
    <property type="project" value="UniProtKB-SubCell"/>
</dbReference>
<name>F2JJE5_CELLD</name>
<evidence type="ECO:0000256" key="7">
    <source>
        <dbReference type="ARBA" id="ARBA00022692"/>
    </source>
</evidence>
<keyword evidence="5" id="KW-0597">Phosphoprotein</keyword>
<dbReference type="FunFam" id="1.10.287.130:FF:000008">
    <property type="entry name" value="Two-component sensor histidine kinase"/>
    <property type="match status" value="1"/>
</dbReference>
<keyword evidence="18" id="KW-1185">Reference proteome</keyword>
<dbReference type="eggNOG" id="COG2205">
    <property type="taxonomic scope" value="Bacteria"/>
</dbReference>
<keyword evidence="6" id="KW-0808">Transferase</keyword>
<keyword evidence="8" id="KW-0547">Nucleotide-binding</keyword>
<dbReference type="STRING" id="642492.Clole_3860"/>
<dbReference type="EMBL" id="CP002582">
    <property type="protein sequence ID" value="ADZ85540.1"/>
    <property type="molecule type" value="Genomic_DNA"/>
</dbReference>
<dbReference type="InterPro" id="IPR036097">
    <property type="entry name" value="HisK_dim/P_sf"/>
</dbReference>
<dbReference type="RefSeq" id="WP_013658814.1">
    <property type="nucleotide sequence ID" value="NC_015275.1"/>
</dbReference>
<dbReference type="CDD" id="cd00082">
    <property type="entry name" value="HisKA"/>
    <property type="match status" value="1"/>
</dbReference>
<keyword evidence="10" id="KW-0067">ATP-binding</keyword>
<dbReference type="InterPro" id="IPR003661">
    <property type="entry name" value="HisK_dim/P_dom"/>
</dbReference>
<evidence type="ECO:0000256" key="6">
    <source>
        <dbReference type="ARBA" id="ARBA00022679"/>
    </source>
</evidence>
<dbReference type="EC" id="2.7.13.3" evidence="3"/>
<protein>
    <recommendedName>
        <fullName evidence="3">histidine kinase</fullName>
        <ecNumber evidence="3">2.7.13.3</ecNumber>
    </recommendedName>
</protein>
<dbReference type="PROSITE" id="PS50885">
    <property type="entry name" value="HAMP"/>
    <property type="match status" value="1"/>
</dbReference>
<dbReference type="AlphaFoldDB" id="F2JJE5"/>
<dbReference type="Pfam" id="PF02518">
    <property type="entry name" value="HATPase_c"/>
    <property type="match status" value="1"/>
</dbReference>
<evidence type="ECO:0000256" key="13">
    <source>
        <dbReference type="ARBA" id="ARBA00023136"/>
    </source>
</evidence>
<dbReference type="InterPro" id="IPR036890">
    <property type="entry name" value="HATPase_C_sf"/>
</dbReference>
<evidence type="ECO:0000256" key="10">
    <source>
        <dbReference type="ARBA" id="ARBA00022840"/>
    </source>
</evidence>
<evidence type="ECO:0000256" key="14">
    <source>
        <dbReference type="SAM" id="Phobius"/>
    </source>
</evidence>
<dbReference type="InterPro" id="IPR050398">
    <property type="entry name" value="HssS/ArlS-like"/>
</dbReference>
<dbReference type="Proteomes" id="UP000008467">
    <property type="component" value="Chromosome"/>
</dbReference>
<organism evidence="17 18">
    <name type="scientific">Cellulosilyticum lentocellum (strain ATCC 49066 / DSM 5427 / NCIMB 11756 / RHM5)</name>
    <name type="common">Clostridium lentocellum</name>
    <dbReference type="NCBI Taxonomy" id="642492"/>
    <lineage>
        <taxon>Bacteria</taxon>
        <taxon>Bacillati</taxon>
        <taxon>Bacillota</taxon>
        <taxon>Clostridia</taxon>
        <taxon>Lachnospirales</taxon>
        <taxon>Cellulosilyticaceae</taxon>
        <taxon>Cellulosilyticum</taxon>
    </lineage>
</organism>
<dbReference type="SMART" id="SM00388">
    <property type="entry name" value="HisKA"/>
    <property type="match status" value="1"/>
</dbReference>
<evidence type="ECO:0000256" key="9">
    <source>
        <dbReference type="ARBA" id="ARBA00022777"/>
    </source>
</evidence>
<proteinExistence type="predicted"/>
<dbReference type="PROSITE" id="PS50109">
    <property type="entry name" value="HIS_KIN"/>
    <property type="match status" value="1"/>
</dbReference>
<keyword evidence="7 14" id="KW-0812">Transmembrane</keyword>
<dbReference type="GO" id="GO:0005524">
    <property type="term" value="F:ATP binding"/>
    <property type="evidence" value="ECO:0007669"/>
    <property type="project" value="UniProtKB-KW"/>
</dbReference>
<evidence type="ECO:0000256" key="12">
    <source>
        <dbReference type="ARBA" id="ARBA00023012"/>
    </source>
</evidence>
<dbReference type="InterPro" id="IPR003594">
    <property type="entry name" value="HATPase_dom"/>
</dbReference>
<comment type="catalytic activity">
    <reaction evidence="1">
        <text>ATP + protein L-histidine = ADP + protein N-phospho-L-histidine.</text>
        <dbReference type="EC" id="2.7.13.3"/>
    </reaction>
</comment>
<feature type="transmembrane region" description="Helical" evidence="14">
    <location>
        <begin position="248"/>
        <end position="269"/>
    </location>
</feature>
<evidence type="ECO:0000313" key="17">
    <source>
        <dbReference type="EMBL" id="ADZ85540.1"/>
    </source>
</evidence>
<dbReference type="Gene3D" id="1.10.287.130">
    <property type="match status" value="1"/>
</dbReference>
<accession>F2JJE5</accession>
<evidence type="ECO:0000259" key="15">
    <source>
        <dbReference type="PROSITE" id="PS50109"/>
    </source>
</evidence>
<dbReference type="PANTHER" id="PTHR45528:SF1">
    <property type="entry name" value="SENSOR HISTIDINE KINASE CPXA"/>
    <property type="match status" value="1"/>
</dbReference>
<keyword evidence="9 17" id="KW-0418">Kinase</keyword>
<reference evidence="17 18" key="1">
    <citation type="journal article" date="2011" name="J. Bacteriol.">
        <title>Complete genome sequence of the cellulose-degrading bacterium Cellulosilyticum lentocellum.</title>
        <authorList>
            <consortium name="US DOE Joint Genome Institute"/>
            <person name="Miller D.A."/>
            <person name="Suen G."/>
            <person name="Bruce D."/>
            <person name="Copeland A."/>
            <person name="Cheng J.F."/>
            <person name="Detter C."/>
            <person name="Goodwin L.A."/>
            <person name="Han C.S."/>
            <person name="Hauser L.J."/>
            <person name="Land M.L."/>
            <person name="Lapidus A."/>
            <person name="Lucas S."/>
            <person name="Meincke L."/>
            <person name="Pitluck S."/>
            <person name="Tapia R."/>
            <person name="Teshima H."/>
            <person name="Woyke T."/>
            <person name="Fox B.G."/>
            <person name="Angert E.R."/>
            <person name="Currie C.R."/>
        </authorList>
    </citation>
    <scope>NUCLEOTIDE SEQUENCE [LARGE SCALE GENOMIC DNA]</scope>
    <source>
        <strain evidence="18">ATCC 49066 / DSM 5427 / NCIMB 11756 / RHM5</strain>
    </source>
</reference>
<dbReference type="KEGG" id="cle:Clole_3860"/>
<evidence type="ECO:0000259" key="16">
    <source>
        <dbReference type="PROSITE" id="PS50885"/>
    </source>
</evidence>
<evidence type="ECO:0000256" key="1">
    <source>
        <dbReference type="ARBA" id="ARBA00000085"/>
    </source>
</evidence>
<keyword evidence="4" id="KW-1003">Cell membrane</keyword>
<dbReference type="Gene3D" id="3.30.565.10">
    <property type="entry name" value="Histidine kinase-like ATPase, C-terminal domain"/>
    <property type="match status" value="1"/>
</dbReference>
<evidence type="ECO:0000256" key="5">
    <source>
        <dbReference type="ARBA" id="ARBA00022553"/>
    </source>
</evidence>